<keyword evidence="5 18" id="KW-0479">Metal-binding</keyword>
<dbReference type="GO" id="GO:0052855">
    <property type="term" value="F:ADP-dependent NAD(P)H-hydrate dehydratase activity"/>
    <property type="evidence" value="ECO:0007669"/>
    <property type="project" value="UniProtKB-UniRule"/>
</dbReference>
<evidence type="ECO:0000256" key="13">
    <source>
        <dbReference type="ARBA" id="ARBA00023268"/>
    </source>
</evidence>
<evidence type="ECO:0000256" key="7">
    <source>
        <dbReference type="ARBA" id="ARBA00022840"/>
    </source>
</evidence>
<feature type="binding site" evidence="17">
    <location>
        <position position="369"/>
    </location>
    <ligand>
        <name>(6S)-NADPHX</name>
        <dbReference type="ChEBI" id="CHEBI:64076"/>
    </ligand>
</feature>
<dbReference type="InterPro" id="IPR030677">
    <property type="entry name" value="Nnr"/>
</dbReference>
<dbReference type="HAMAP" id="MF_01966">
    <property type="entry name" value="NADHX_epimerase"/>
    <property type="match status" value="1"/>
</dbReference>
<comment type="similarity">
    <text evidence="18">Belongs to the NnrE/AIBP family.</text>
</comment>
<dbReference type="GO" id="GO:0052856">
    <property type="term" value="F:NAD(P)HX epimerase activity"/>
    <property type="evidence" value="ECO:0007669"/>
    <property type="project" value="UniProtKB-UniRule"/>
</dbReference>
<keyword evidence="8 17" id="KW-0521">NADP</keyword>
<comment type="cofactor">
    <cofactor evidence="18 19">
        <name>K(+)</name>
        <dbReference type="ChEBI" id="CHEBI:29103"/>
    </cofactor>
    <text evidence="18 19">Binds 1 potassium ion per subunit.</text>
</comment>
<evidence type="ECO:0000256" key="3">
    <source>
        <dbReference type="ARBA" id="ARBA00006001"/>
    </source>
</evidence>
<evidence type="ECO:0000256" key="19">
    <source>
        <dbReference type="PIRNR" id="PIRNR017184"/>
    </source>
</evidence>
<dbReference type="InterPro" id="IPR000631">
    <property type="entry name" value="CARKD"/>
</dbReference>
<dbReference type="STRING" id="913024.SAMN05421741_103195"/>
<feature type="binding site" evidence="17">
    <location>
        <position position="261"/>
    </location>
    <ligand>
        <name>(6S)-NADPHX</name>
        <dbReference type="ChEBI" id="CHEBI:64076"/>
    </ligand>
</feature>
<evidence type="ECO:0000256" key="10">
    <source>
        <dbReference type="ARBA" id="ARBA00023027"/>
    </source>
</evidence>
<comment type="function">
    <text evidence="18">Catalyzes the epimerization of the S- and R-forms of NAD(P)HX, a damaged form of NAD(P)H that is a result of enzymatic or heat-dependent hydration. This is a prerequisite for the S-specific NAD(P)H-hydrate dehydratase to allow the repair of both epimers of NAD(P)HX.</text>
</comment>
<comment type="similarity">
    <text evidence="17">Belongs to the NnrD/CARKD family.</text>
</comment>
<dbReference type="PIRSF" id="PIRSF017184">
    <property type="entry name" value="Nnr"/>
    <property type="match status" value="1"/>
</dbReference>
<dbReference type="InterPro" id="IPR029056">
    <property type="entry name" value="Ribokinase-like"/>
</dbReference>
<evidence type="ECO:0000259" key="20">
    <source>
        <dbReference type="PROSITE" id="PS51383"/>
    </source>
</evidence>
<feature type="binding site" evidence="17">
    <location>
        <position position="320"/>
    </location>
    <ligand>
        <name>(6S)-NADPHX</name>
        <dbReference type="ChEBI" id="CHEBI:64076"/>
    </ligand>
</feature>
<dbReference type="EC" id="5.1.99.6" evidence="19"/>
<dbReference type="Pfam" id="PF01256">
    <property type="entry name" value="Carb_kinase"/>
    <property type="match status" value="1"/>
</dbReference>
<keyword evidence="7 17" id="KW-0067">ATP-binding</keyword>
<dbReference type="NCBIfam" id="TIGR00197">
    <property type="entry name" value="yjeF_nterm"/>
    <property type="match status" value="1"/>
</dbReference>
<dbReference type="PANTHER" id="PTHR12592">
    <property type="entry name" value="ATP-DEPENDENT (S)-NAD(P)H-HYDRATE DEHYDRATASE FAMILY MEMBER"/>
    <property type="match status" value="1"/>
</dbReference>
<keyword evidence="10 17" id="KW-0520">NAD</keyword>
<evidence type="ECO:0000256" key="2">
    <source>
        <dbReference type="ARBA" id="ARBA00000909"/>
    </source>
</evidence>
<evidence type="ECO:0000256" key="15">
    <source>
        <dbReference type="ARBA" id="ARBA00048238"/>
    </source>
</evidence>
<dbReference type="PROSITE" id="PS51383">
    <property type="entry name" value="YJEF_C_3"/>
    <property type="match status" value="1"/>
</dbReference>
<dbReference type="Proteomes" id="UP000199036">
    <property type="component" value="Unassembled WGS sequence"/>
</dbReference>
<comment type="catalytic activity">
    <reaction evidence="15 17 19">
        <text>(6S)-NADHX + ADP = AMP + phosphate + NADH + H(+)</text>
        <dbReference type="Rhea" id="RHEA:32223"/>
        <dbReference type="ChEBI" id="CHEBI:15378"/>
        <dbReference type="ChEBI" id="CHEBI:43474"/>
        <dbReference type="ChEBI" id="CHEBI:57945"/>
        <dbReference type="ChEBI" id="CHEBI:64074"/>
        <dbReference type="ChEBI" id="CHEBI:456215"/>
        <dbReference type="ChEBI" id="CHEBI:456216"/>
        <dbReference type="EC" id="4.2.1.136"/>
    </reaction>
</comment>
<keyword evidence="12 17" id="KW-0456">Lyase</keyword>
<evidence type="ECO:0000256" key="14">
    <source>
        <dbReference type="ARBA" id="ARBA00025153"/>
    </source>
</evidence>
<dbReference type="Gene3D" id="3.40.1190.20">
    <property type="match status" value="1"/>
</dbReference>
<feature type="binding site" evidence="17">
    <location>
        <position position="434"/>
    </location>
    <ligand>
        <name>(6S)-NADPHX</name>
        <dbReference type="ChEBI" id="CHEBI:64076"/>
    </ligand>
</feature>
<evidence type="ECO:0000256" key="1">
    <source>
        <dbReference type="ARBA" id="ARBA00000013"/>
    </source>
</evidence>
<dbReference type="RefSeq" id="WP_091519444.1">
    <property type="nucleotide sequence ID" value="NZ_FOVI01000003.1"/>
</dbReference>
<evidence type="ECO:0000313" key="23">
    <source>
        <dbReference type="Proteomes" id="UP000199036"/>
    </source>
</evidence>
<dbReference type="InterPro" id="IPR036652">
    <property type="entry name" value="YjeF_N_dom_sf"/>
</dbReference>
<dbReference type="PANTHER" id="PTHR12592:SF0">
    <property type="entry name" value="ATP-DEPENDENT (S)-NAD(P)H-HYDRATE DEHYDRATASE"/>
    <property type="match status" value="1"/>
</dbReference>
<evidence type="ECO:0000256" key="5">
    <source>
        <dbReference type="ARBA" id="ARBA00022723"/>
    </source>
</evidence>
<comment type="similarity">
    <text evidence="4 19">In the C-terminal section; belongs to the NnrD/CARKD family.</text>
</comment>
<accession>A0A1I4XX99</accession>
<keyword evidence="11 18" id="KW-0413">Isomerase</keyword>
<dbReference type="CDD" id="cd01171">
    <property type="entry name" value="YXKO-related"/>
    <property type="match status" value="1"/>
</dbReference>
<dbReference type="SUPFAM" id="SSF53613">
    <property type="entry name" value="Ribokinase-like"/>
    <property type="match status" value="1"/>
</dbReference>
<keyword evidence="23" id="KW-1185">Reference proteome</keyword>
<comment type="catalytic activity">
    <reaction evidence="16 17 19">
        <text>(6S)-NADPHX + ADP = AMP + phosphate + NADPH + H(+)</text>
        <dbReference type="Rhea" id="RHEA:32235"/>
        <dbReference type="ChEBI" id="CHEBI:15378"/>
        <dbReference type="ChEBI" id="CHEBI:43474"/>
        <dbReference type="ChEBI" id="CHEBI:57783"/>
        <dbReference type="ChEBI" id="CHEBI:64076"/>
        <dbReference type="ChEBI" id="CHEBI:456215"/>
        <dbReference type="ChEBI" id="CHEBI:456216"/>
        <dbReference type="EC" id="4.2.1.136"/>
    </reaction>
</comment>
<evidence type="ECO:0000256" key="11">
    <source>
        <dbReference type="ARBA" id="ARBA00023235"/>
    </source>
</evidence>
<dbReference type="GO" id="GO:0046496">
    <property type="term" value="P:nicotinamide nucleotide metabolic process"/>
    <property type="evidence" value="ECO:0007669"/>
    <property type="project" value="UniProtKB-UniRule"/>
</dbReference>
<feature type="binding site" evidence="18">
    <location>
        <begin position="129"/>
        <end position="135"/>
    </location>
    <ligand>
        <name>(6S)-NADPHX</name>
        <dbReference type="ChEBI" id="CHEBI:64076"/>
    </ligand>
</feature>
<feature type="binding site" evidence="17">
    <location>
        <begin position="404"/>
        <end position="408"/>
    </location>
    <ligand>
        <name>AMP</name>
        <dbReference type="ChEBI" id="CHEBI:456215"/>
    </ligand>
</feature>
<dbReference type="PROSITE" id="PS51385">
    <property type="entry name" value="YJEF_N"/>
    <property type="match status" value="1"/>
</dbReference>
<evidence type="ECO:0000256" key="18">
    <source>
        <dbReference type="HAMAP-Rule" id="MF_01966"/>
    </source>
</evidence>
<dbReference type="SUPFAM" id="SSF64153">
    <property type="entry name" value="YjeF N-terminal domain-like"/>
    <property type="match status" value="1"/>
</dbReference>
<feature type="binding site" evidence="18">
    <location>
        <position position="161"/>
    </location>
    <ligand>
        <name>K(+)</name>
        <dbReference type="ChEBI" id="CHEBI:29103"/>
    </ligand>
</feature>
<feature type="binding site" evidence="18">
    <location>
        <begin position="58"/>
        <end position="62"/>
    </location>
    <ligand>
        <name>(6S)-NADPHX</name>
        <dbReference type="ChEBI" id="CHEBI:64076"/>
    </ligand>
</feature>
<comment type="subunit">
    <text evidence="17">Homotetramer.</text>
</comment>
<evidence type="ECO:0000256" key="17">
    <source>
        <dbReference type="HAMAP-Rule" id="MF_01965"/>
    </source>
</evidence>
<comment type="function">
    <text evidence="17">Catalyzes the dehydration of the S-form of NAD(P)HX at the expense of ADP, which is converted to AMP. Together with NAD(P)HX epimerase, which catalyzes the epimerization of the S- and R-forms, the enzyme allows the repair of both epimers of NAD(P)HX, a damaged form of NAD(P)H that is a result of enzymatic or heat-dependent hydration.</text>
</comment>
<dbReference type="AlphaFoldDB" id="A0A1I4XX99"/>
<keyword evidence="13" id="KW-0511">Multifunctional enzyme</keyword>
<dbReference type="Gene3D" id="3.40.50.10260">
    <property type="entry name" value="YjeF N-terminal domain"/>
    <property type="match status" value="1"/>
</dbReference>
<dbReference type="GO" id="GO:0005524">
    <property type="term" value="F:ATP binding"/>
    <property type="evidence" value="ECO:0007669"/>
    <property type="project" value="UniProtKB-UniRule"/>
</dbReference>
<evidence type="ECO:0000256" key="9">
    <source>
        <dbReference type="ARBA" id="ARBA00022958"/>
    </source>
</evidence>
<feature type="domain" description="YjeF N-terminal" evidence="21">
    <location>
        <begin position="10"/>
        <end position="216"/>
    </location>
</feature>
<keyword evidence="6 17" id="KW-0547">Nucleotide-binding</keyword>
<comment type="similarity">
    <text evidence="3 19">In the N-terminal section; belongs to the NnrE/AIBP family.</text>
</comment>
<protein>
    <recommendedName>
        <fullName evidence="19">Bifunctional NAD(P)H-hydrate repair enzyme</fullName>
    </recommendedName>
    <alternativeName>
        <fullName evidence="19">Nicotinamide nucleotide repair protein</fullName>
    </alternativeName>
    <domain>
        <recommendedName>
            <fullName evidence="19">ADP-dependent (S)-NAD(P)H-hydrate dehydratase</fullName>
            <ecNumber evidence="19">4.2.1.136</ecNumber>
        </recommendedName>
        <alternativeName>
            <fullName evidence="19">ADP-dependent NAD(P)HX dehydratase</fullName>
        </alternativeName>
    </domain>
    <domain>
        <recommendedName>
            <fullName evidence="19">NAD(P)H-hydrate epimerase</fullName>
            <ecNumber evidence="19">5.1.99.6</ecNumber>
        </recommendedName>
    </domain>
</protein>
<comment type="function">
    <text evidence="14 19">Bifunctional enzyme that catalyzes the epimerization of the S- and R-forms of NAD(P)HX and the dehydration of the S-form of NAD(P)HX at the expense of ADP, which is converted to AMP. This allows the repair of both epimers of NAD(P)HX, a damaged form of NAD(P)H that is a result of enzymatic or heat-dependent hydration.</text>
</comment>
<dbReference type="Pfam" id="PF03853">
    <property type="entry name" value="YjeF_N"/>
    <property type="match status" value="1"/>
</dbReference>
<dbReference type="EC" id="4.2.1.136" evidence="19"/>
<dbReference type="HAMAP" id="MF_01965">
    <property type="entry name" value="NADHX_dehydratase"/>
    <property type="match status" value="1"/>
</dbReference>
<evidence type="ECO:0000259" key="21">
    <source>
        <dbReference type="PROSITE" id="PS51385"/>
    </source>
</evidence>
<feature type="binding site" evidence="17">
    <location>
        <position position="433"/>
    </location>
    <ligand>
        <name>AMP</name>
        <dbReference type="ChEBI" id="CHEBI:456215"/>
    </ligand>
</feature>
<proteinExistence type="inferred from homology"/>
<dbReference type="InterPro" id="IPR004443">
    <property type="entry name" value="YjeF_N_dom"/>
</dbReference>
<feature type="binding site" evidence="18">
    <location>
        <position position="59"/>
    </location>
    <ligand>
        <name>K(+)</name>
        <dbReference type="ChEBI" id="CHEBI:29103"/>
    </ligand>
</feature>
<name>A0A1I4XX99_9FLAO</name>
<evidence type="ECO:0000256" key="6">
    <source>
        <dbReference type="ARBA" id="ARBA00022741"/>
    </source>
</evidence>
<feature type="binding site" evidence="18">
    <location>
        <position position="158"/>
    </location>
    <ligand>
        <name>(6S)-NADPHX</name>
        <dbReference type="ChEBI" id="CHEBI:64076"/>
    </ligand>
</feature>
<comment type="catalytic activity">
    <reaction evidence="1 18 19">
        <text>(6R)-NADHX = (6S)-NADHX</text>
        <dbReference type="Rhea" id="RHEA:32215"/>
        <dbReference type="ChEBI" id="CHEBI:64074"/>
        <dbReference type="ChEBI" id="CHEBI:64075"/>
        <dbReference type="EC" id="5.1.99.6"/>
    </reaction>
</comment>
<dbReference type="EMBL" id="FOVI01000003">
    <property type="protein sequence ID" value="SFN30518.1"/>
    <property type="molecule type" value="Genomic_DNA"/>
</dbReference>
<keyword evidence="9 18" id="KW-0630">Potassium</keyword>
<feature type="binding site" evidence="18">
    <location>
        <position position="125"/>
    </location>
    <ligand>
        <name>K(+)</name>
        <dbReference type="ChEBI" id="CHEBI:29103"/>
    </ligand>
</feature>
<dbReference type="NCBIfam" id="TIGR00196">
    <property type="entry name" value="yjeF_cterm"/>
    <property type="match status" value="1"/>
</dbReference>
<dbReference type="OrthoDB" id="9806925at2"/>
<gene>
    <name evidence="18" type="primary">nnrE</name>
    <name evidence="17" type="synonym">nnrD</name>
    <name evidence="22" type="ORF">SAMN05421741_103195</name>
</gene>
<comment type="caution">
    <text evidence="18">Lacks conserved residue(s) required for the propagation of feature annotation.</text>
</comment>
<organism evidence="22 23">
    <name type="scientific">Paenimyroides ummariense</name>
    <dbReference type="NCBI Taxonomy" id="913024"/>
    <lineage>
        <taxon>Bacteria</taxon>
        <taxon>Pseudomonadati</taxon>
        <taxon>Bacteroidota</taxon>
        <taxon>Flavobacteriia</taxon>
        <taxon>Flavobacteriales</taxon>
        <taxon>Flavobacteriaceae</taxon>
        <taxon>Paenimyroides</taxon>
    </lineage>
</organism>
<evidence type="ECO:0000256" key="12">
    <source>
        <dbReference type="ARBA" id="ARBA00023239"/>
    </source>
</evidence>
<dbReference type="GO" id="GO:0046872">
    <property type="term" value="F:metal ion binding"/>
    <property type="evidence" value="ECO:0007669"/>
    <property type="project" value="UniProtKB-UniRule"/>
</dbReference>
<evidence type="ECO:0000313" key="22">
    <source>
        <dbReference type="EMBL" id="SFN30518.1"/>
    </source>
</evidence>
<evidence type="ECO:0000256" key="16">
    <source>
        <dbReference type="ARBA" id="ARBA00049209"/>
    </source>
</evidence>
<evidence type="ECO:0000256" key="4">
    <source>
        <dbReference type="ARBA" id="ARBA00009524"/>
    </source>
</evidence>
<comment type="catalytic activity">
    <reaction evidence="2 18 19">
        <text>(6R)-NADPHX = (6S)-NADPHX</text>
        <dbReference type="Rhea" id="RHEA:32227"/>
        <dbReference type="ChEBI" id="CHEBI:64076"/>
        <dbReference type="ChEBI" id="CHEBI:64077"/>
        <dbReference type="EC" id="5.1.99.6"/>
    </reaction>
</comment>
<sequence>MLNLITAEEMRKADAYTCEHSELSTIDLMEQAANAFTEIFVNHISPQRHITVIAGTGNNGGDGLAIARLLRMKGYHNIKVICMNGFTTESEDFRINKERLVALKISFETVSTPEQLPQNFDVVIDAVLGSGLNRDLSNFLKTSFEHINQNSNYTVSVDIPSGCSTDRFTFEDYCGIKADLTICFQRPKLLFTLPESTVATKSFKFTSIGLDENYLLAIPTDYYWTDQQTVQGLLHKRKAFTHKGTYGHALIISGNAQTKGAALLTAKAALFSGVGLVTLLTESAYFPYVNVYQPELMTANKEDLKILDYSKYQSVAIGPGMGSNTEQRDQLLFLLQQKRPMVLDADALNMLTTDLLKQYILHPAVLTPHVKEFDRLFGAHTCWYNRIQTARIQAKELQCVIVLKNQYTYIINEVGKVFINSTGNPAMAQGGMGDILTGCISAFLARGYSAFNAAVIGCFVHGKAGDELAERYEVTPASILAEHLPLTLRSLLTDRIMTN</sequence>
<dbReference type="GO" id="GO:0110051">
    <property type="term" value="P:metabolite repair"/>
    <property type="evidence" value="ECO:0007669"/>
    <property type="project" value="TreeGrafter"/>
</dbReference>
<feature type="domain" description="YjeF C-terminal" evidence="20">
    <location>
        <begin position="226"/>
        <end position="491"/>
    </location>
</feature>
<comment type="cofactor">
    <cofactor evidence="17">
        <name>Mg(2+)</name>
        <dbReference type="ChEBI" id="CHEBI:18420"/>
    </cofactor>
</comment>
<evidence type="ECO:0000256" key="8">
    <source>
        <dbReference type="ARBA" id="ARBA00022857"/>
    </source>
</evidence>
<reference evidence="23" key="1">
    <citation type="submission" date="2016-10" db="EMBL/GenBank/DDBJ databases">
        <authorList>
            <person name="Varghese N."/>
            <person name="Submissions S."/>
        </authorList>
    </citation>
    <scope>NUCLEOTIDE SEQUENCE [LARGE SCALE GENOMIC DNA]</scope>
    <source>
        <strain evidence="23">DS-12</strain>
    </source>
</reference>